<dbReference type="Pfam" id="PF01339">
    <property type="entry name" value="CheB_methylest"/>
    <property type="match status" value="1"/>
</dbReference>
<dbReference type="InterPro" id="IPR035909">
    <property type="entry name" value="CheB_C"/>
</dbReference>
<evidence type="ECO:0000256" key="3">
    <source>
        <dbReference type="ARBA" id="ARBA00048267"/>
    </source>
</evidence>
<name>I4VZI7_9GAMM</name>
<dbReference type="PATRIC" id="fig|1163408.3.peg.365"/>
<gene>
    <name evidence="7" type="ORF">UU9_01754</name>
</gene>
<feature type="region of interest" description="Disordered" evidence="5">
    <location>
        <begin position="142"/>
        <end position="162"/>
    </location>
</feature>
<dbReference type="GO" id="GO:0005737">
    <property type="term" value="C:cytoplasm"/>
    <property type="evidence" value="ECO:0007669"/>
    <property type="project" value="InterPro"/>
</dbReference>
<dbReference type="PANTHER" id="PTHR42872:SF6">
    <property type="entry name" value="PROTEIN-GLUTAMATE METHYLESTERASE_PROTEIN-GLUTAMINE GLUTAMINASE"/>
    <property type="match status" value="1"/>
</dbReference>
<evidence type="ECO:0000313" key="7">
    <source>
        <dbReference type="EMBL" id="EIL92628.1"/>
    </source>
</evidence>
<comment type="catalytic activity">
    <reaction evidence="3">
        <text>[protein]-L-glutamate 5-O-methyl ester + H2O = L-glutamyl-[protein] + methanol + H(+)</text>
        <dbReference type="Rhea" id="RHEA:23236"/>
        <dbReference type="Rhea" id="RHEA-COMP:10208"/>
        <dbReference type="Rhea" id="RHEA-COMP:10311"/>
        <dbReference type="ChEBI" id="CHEBI:15377"/>
        <dbReference type="ChEBI" id="CHEBI:15378"/>
        <dbReference type="ChEBI" id="CHEBI:17790"/>
        <dbReference type="ChEBI" id="CHEBI:29973"/>
        <dbReference type="ChEBI" id="CHEBI:82795"/>
        <dbReference type="EC" id="3.1.1.61"/>
    </reaction>
</comment>
<evidence type="ECO:0000259" key="6">
    <source>
        <dbReference type="PROSITE" id="PS50122"/>
    </source>
</evidence>
<dbReference type="EMBL" id="AJXU01000007">
    <property type="protein sequence ID" value="EIL92628.1"/>
    <property type="molecule type" value="Genomic_DNA"/>
</dbReference>
<proteinExistence type="predicted"/>
<evidence type="ECO:0000256" key="4">
    <source>
        <dbReference type="PROSITE-ProRule" id="PRU00050"/>
    </source>
</evidence>
<dbReference type="AlphaFoldDB" id="I4VZI7"/>
<dbReference type="PROSITE" id="PS50122">
    <property type="entry name" value="CHEB"/>
    <property type="match status" value="1"/>
</dbReference>
<evidence type="ECO:0000256" key="1">
    <source>
        <dbReference type="ARBA" id="ARBA00022801"/>
    </source>
</evidence>
<reference evidence="7 8" key="1">
    <citation type="journal article" date="2012" name="J. Bacteriol.">
        <title>Genome sequences for six rhodanobacter strains, isolated from soils and the terrestrial subsurface, with variable denitrification capabilities.</title>
        <authorList>
            <person name="Kostka J.E."/>
            <person name="Green S.J."/>
            <person name="Rishishwar L."/>
            <person name="Prakash O."/>
            <person name="Katz L.S."/>
            <person name="Marino-Ramirez L."/>
            <person name="Jordan I.K."/>
            <person name="Munk C."/>
            <person name="Ivanova N."/>
            <person name="Mikhailova N."/>
            <person name="Watson D.B."/>
            <person name="Brown S.D."/>
            <person name="Palumbo A.V."/>
            <person name="Brooks S.C."/>
        </authorList>
    </citation>
    <scope>NUCLEOTIDE SEQUENCE [LARGE SCALE GENOMIC DNA]</scope>
    <source>
        <strain evidence="8">Jip2T</strain>
    </source>
</reference>
<evidence type="ECO:0000313" key="8">
    <source>
        <dbReference type="Proteomes" id="UP000004210"/>
    </source>
</evidence>
<dbReference type="EC" id="3.1.1.61" evidence="2"/>
<evidence type="ECO:0000256" key="5">
    <source>
        <dbReference type="SAM" id="MobiDB-lite"/>
    </source>
</evidence>
<dbReference type="STRING" id="1163408.UU9_01754"/>
<dbReference type="PANTHER" id="PTHR42872">
    <property type="entry name" value="PROTEIN-GLUTAMATE METHYLESTERASE/PROTEIN-GLUTAMINE GLUTAMINASE"/>
    <property type="match status" value="1"/>
</dbReference>
<organism evidence="7 8">
    <name type="scientific">Rhodanobacter fulvus Jip2</name>
    <dbReference type="NCBI Taxonomy" id="1163408"/>
    <lineage>
        <taxon>Bacteria</taxon>
        <taxon>Pseudomonadati</taxon>
        <taxon>Pseudomonadota</taxon>
        <taxon>Gammaproteobacteria</taxon>
        <taxon>Lysobacterales</taxon>
        <taxon>Rhodanobacteraceae</taxon>
        <taxon>Rhodanobacter</taxon>
    </lineage>
</organism>
<keyword evidence="8" id="KW-1185">Reference proteome</keyword>
<feature type="domain" description="CheB-type methylesterase" evidence="6">
    <location>
        <begin position="364"/>
        <end position="529"/>
    </location>
</feature>
<sequence>MTESGPGIALLFGDGELGSQLRLALQEHGARIVHEGSMVSLSRDLLMESGAEVVVVNLDDENDDALDRLYDVIDGDTPRVVFNDGQASRALEGWDRARWARHLAAKVMASADVDPPRPLTAASLVVPTVAPSAAESAEFTVDSIPATEDVDATTASSAPETDGALAFDEPASIDQSLDAPGNVDSNSLEAELEAMLASDALATGEDEFGSGLRYFENAPELHDGEFGDVAGEAAGAADVVDEPSAEDSVGTDHLAAEPVAAAATSFDFDHLPSDLSLAGDAAPASEKAPAPTVVSAPDSWALLDDDTAVAPAPAPGTASATDFGVVKQTAAEFLLPEVEHAAPATEPVMSLQLLTMEEAVAPQPYSHASEMHLDDNTHGLHRVVLLGAAADGLDSVCEFLSALTEPTRSTFLLTQHLGAQSISGLMEVLSVGGGPLPVRLATDGDHAVPGELLVVPAASQVSLRRDGTITVQGNAPDAGNESSIDANFSTVATIFGRDVVSIVFAGRSTDAVAGAQAVHDLGGEVWVEAAPDVQYSDMVGSIFAERLVSFSGAPHELAAHLIEVYP</sequence>
<evidence type="ECO:0000256" key="2">
    <source>
        <dbReference type="ARBA" id="ARBA00039140"/>
    </source>
</evidence>
<dbReference type="Gene3D" id="3.40.50.180">
    <property type="entry name" value="Methylesterase CheB, C-terminal domain"/>
    <property type="match status" value="1"/>
</dbReference>
<dbReference type="GO" id="GO:0000156">
    <property type="term" value="F:phosphorelay response regulator activity"/>
    <property type="evidence" value="ECO:0007669"/>
    <property type="project" value="InterPro"/>
</dbReference>
<dbReference type="RefSeq" id="WP_007079993.1">
    <property type="nucleotide sequence ID" value="NZ_AJXU01000007.1"/>
</dbReference>
<accession>I4VZI7</accession>
<dbReference type="eggNOG" id="COG2201">
    <property type="taxonomic scope" value="Bacteria"/>
</dbReference>
<dbReference type="GO" id="GO:0006935">
    <property type="term" value="P:chemotaxis"/>
    <property type="evidence" value="ECO:0007669"/>
    <property type="project" value="InterPro"/>
</dbReference>
<protein>
    <recommendedName>
        <fullName evidence="2">protein-glutamate methylesterase</fullName>
        <ecNumber evidence="2">3.1.1.61</ecNumber>
    </recommendedName>
</protein>
<dbReference type="InterPro" id="IPR000673">
    <property type="entry name" value="Sig_transdc_resp-reg_Me-estase"/>
</dbReference>
<dbReference type="OrthoDB" id="9793421at2"/>
<comment type="caution">
    <text evidence="4">Lacks conserved residue(s) required for the propagation of feature annotation.</text>
</comment>
<dbReference type="GO" id="GO:0008984">
    <property type="term" value="F:protein-glutamate methylesterase activity"/>
    <property type="evidence" value="ECO:0007669"/>
    <property type="project" value="UniProtKB-EC"/>
</dbReference>
<dbReference type="Proteomes" id="UP000004210">
    <property type="component" value="Unassembled WGS sequence"/>
</dbReference>
<keyword evidence="1" id="KW-0378">Hydrolase</keyword>
<comment type="caution">
    <text evidence="7">The sequence shown here is derived from an EMBL/GenBank/DDBJ whole genome shotgun (WGS) entry which is preliminary data.</text>
</comment>
<dbReference type="SUPFAM" id="SSF52738">
    <property type="entry name" value="Methylesterase CheB, C-terminal domain"/>
    <property type="match status" value="1"/>
</dbReference>